<keyword evidence="2" id="KW-1185">Reference proteome</keyword>
<evidence type="ECO:0000313" key="2">
    <source>
        <dbReference type="Proteomes" id="UP000000496"/>
    </source>
</evidence>
<sequence>MEAKRDLFPVEVEIDEGVIAVKLVEVGSFIESFEFGSEPAAVFGVVKAAAIEDEGVDLIPINQIEGDKNQPR</sequence>
<dbReference type="EMBL" id="FR872582">
    <property type="protein sequence ID" value="CCB89740.1"/>
    <property type="molecule type" value="Genomic_DNA"/>
</dbReference>
<evidence type="ECO:0000313" key="1">
    <source>
        <dbReference type="EMBL" id="CCB89740.1"/>
    </source>
</evidence>
<dbReference type="KEGG" id="sng:SNE_A18630"/>
<gene>
    <name evidence="1" type="ordered locus">SNE_A18630</name>
</gene>
<dbReference type="Proteomes" id="UP000000496">
    <property type="component" value="Chromosome gsn.131"/>
</dbReference>
<accession>F8L3A2</accession>
<dbReference type="HOGENOM" id="CLU_2720162_0_0_0"/>
<dbReference type="STRING" id="331113.SNE_A18630"/>
<organism evidence="1 2">
    <name type="scientific">Simkania negevensis (strain ATCC VR-1471 / DSM 27360 / Z)</name>
    <dbReference type="NCBI Taxonomy" id="331113"/>
    <lineage>
        <taxon>Bacteria</taxon>
        <taxon>Pseudomonadati</taxon>
        <taxon>Chlamydiota</taxon>
        <taxon>Chlamydiia</taxon>
        <taxon>Parachlamydiales</taxon>
        <taxon>Simkaniaceae</taxon>
        <taxon>Simkania</taxon>
    </lineage>
</organism>
<proteinExistence type="predicted"/>
<name>F8L3A2_SIMNZ</name>
<dbReference type="AlphaFoldDB" id="F8L3A2"/>
<reference evidence="1 2" key="2">
    <citation type="journal article" date="2011" name="Mol. Biol. Evol.">
        <title>Unity in variety--the pan-genome of the Chlamydiae.</title>
        <authorList>
            <person name="Collingro A."/>
            <person name="Tischler P."/>
            <person name="Weinmaier T."/>
            <person name="Penz T."/>
            <person name="Heinz E."/>
            <person name="Brunham R.C."/>
            <person name="Read T.D."/>
            <person name="Bavoil P.M."/>
            <person name="Sachse K."/>
            <person name="Kahane S."/>
            <person name="Friedman M.G."/>
            <person name="Rattei T."/>
            <person name="Myers G.S."/>
            <person name="Horn M."/>
        </authorList>
    </citation>
    <scope>NUCLEOTIDE SEQUENCE [LARGE SCALE GENOMIC DNA]</scope>
    <source>
        <strain evidence="2">ATCC VR-1471 / Z</strain>
    </source>
</reference>
<protein>
    <submittedName>
        <fullName evidence="1">Uncharacterized protein</fullName>
    </submittedName>
</protein>
<reference key="1">
    <citation type="journal article" date="2011" name="Mol. Biol. Evol.">
        <title>Unity in variety -- the pan-genome of the Chlamydiae.</title>
        <authorList>
            <person name="Collingro A."/>
            <person name="Tischler P."/>
            <person name="Weinmaier T."/>
            <person name="Penz T."/>
            <person name="Heinz E."/>
            <person name="Brunham R.C."/>
            <person name="Read T.D."/>
            <person name="Bavoil P.M."/>
            <person name="Sachse K."/>
            <person name="Kahane S."/>
            <person name="Friedman M.G."/>
            <person name="Rattei T."/>
            <person name="Myers G.S.A."/>
            <person name="Horn M."/>
        </authorList>
    </citation>
    <scope>NUCLEOTIDE SEQUENCE</scope>
    <source>
        <strain>Z</strain>
    </source>
</reference>